<keyword evidence="2" id="KW-1185">Reference proteome</keyword>
<gene>
    <name evidence="1" type="ORF">QAD02_013257</name>
</gene>
<organism evidence="1 2">
    <name type="scientific">Eretmocerus hayati</name>
    <dbReference type="NCBI Taxonomy" id="131215"/>
    <lineage>
        <taxon>Eukaryota</taxon>
        <taxon>Metazoa</taxon>
        <taxon>Ecdysozoa</taxon>
        <taxon>Arthropoda</taxon>
        <taxon>Hexapoda</taxon>
        <taxon>Insecta</taxon>
        <taxon>Pterygota</taxon>
        <taxon>Neoptera</taxon>
        <taxon>Endopterygota</taxon>
        <taxon>Hymenoptera</taxon>
        <taxon>Apocrita</taxon>
        <taxon>Proctotrupomorpha</taxon>
        <taxon>Chalcidoidea</taxon>
        <taxon>Aphelinidae</taxon>
        <taxon>Aphelininae</taxon>
        <taxon>Eretmocerus</taxon>
    </lineage>
</organism>
<dbReference type="Proteomes" id="UP001239111">
    <property type="component" value="Chromosome 2"/>
</dbReference>
<proteinExistence type="predicted"/>
<accession>A0ACC2P1L8</accession>
<evidence type="ECO:0000313" key="1">
    <source>
        <dbReference type="EMBL" id="KAJ8677470.1"/>
    </source>
</evidence>
<reference evidence="1" key="1">
    <citation type="submission" date="2023-04" db="EMBL/GenBank/DDBJ databases">
        <title>A chromosome-level genome assembly of the parasitoid wasp Eretmocerus hayati.</title>
        <authorList>
            <person name="Zhong Y."/>
            <person name="Liu S."/>
            <person name="Liu Y."/>
        </authorList>
    </citation>
    <scope>NUCLEOTIDE SEQUENCE</scope>
    <source>
        <strain evidence="1">ZJU_SS_LIU_2023</strain>
    </source>
</reference>
<evidence type="ECO:0000313" key="2">
    <source>
        <dbReference type="Proteomes" id="UP001239111"/>
    </source>
</evidence>
<name>A0ACC2P1L8_9HYME</name>
<comment type="caution">
    <text evidence="1">The sequence shown here is derived from an EMBL/GenBank/DDBJ whole genome shotgun (WGS) entry which is preliminary data.</text>
</comment>
<sequence>MVKAGCLYRSMHAGSVRSDDSYARLNDGTFIHTVEFVVDESLDRSVTVCKALQVQPVMGRDLPTFTIISENNEDAYVNTSNIRTVCVAVRIDDVVYLTPPPNLYHN</sequence>
<dbReference type="EMBL" id="CM056742">
    <property type="protein sequence ID" value="KAJ8677470.1"/>
    <property type="molecule type" value="Genomic_DNA"/>
</dbReference>
<protein>
    <submittedName>
        <fullName evidence="1">Uncharacterized protein</fullName>
    </submittedName>
</protein>